<dbReference type="EMBL" id="JAFIRA010000012">
    <property type="protein sequence ID" value="MCJ2542578.1"/>
    <property type="molecule type" value="Genomic_DNA"/>
</dbReference>
<name>A0ABT0C9W6_THEVL</name>
<organism evidence="2 3">
    <name type="scientific">Thermostichus vulcanus str. 'Rupite'</name>
    <dbReference type="NCBI Taxonomy" id="2813851"/>
    <lineage>
        <taxon>Bacteria</taxon>
        <taxon>Bacillati</taxon>
        <taxon>Cyanobacteriota</taxon>
        <taxon>Cyanophyceae</taxon>
        <taxon>Thermostichales</taxon>
        <taxon>Thermostichaceae</taxon>
        <taxon>Thermostichus</taxon>
    </lineage>
</organism>
<dbReference type="CDD" id="cd02969">
    <property type="entry name" value="PRX_like1"/>
    <property type="match status" value="1"/>
</dbReference>
<dbReference type="SUPFAM" id="SSF52833">
    <property type="entry name" value="Thioredoxin-like"/>
    <property type="match status" value="1"/>
</dbReference>
<comment type="caution">
    <text evidence="2">The sequence shown here is derived from an EMBL/GenBank/DDBJ whole genome shotgun (WGS) entry which is preliminary data.</text>
</comment>
<dbReference type="RefSeq" id="WP_244349853.1">
    <property type="nucleotide sequence ID" value="NZ_JAFIRA010000012.1"/>
</dbReference>
<dbReference type="PROSITE" id="PS51352">
    <property type="entry name" value="THIOREDOXIN_2"/>
    <property type="match status" value="1"/>
</dbReference>
<proteinExistence type="predicted"/>
<reference evidence="2" key="1">
    <citation type="submission" date="2021-02" db="EMBL/GenBank/DDBJ databases">
        <title>The CRISPR/cas machinery reduction and long-range gene transfer in the hot spring cyanobacterium Synechococcus.</title>
        <authorList>
            <person name="Dvorak P."/>
            <person name="Jahodarova E."/>
            <person name="Hasler P."/>
            <person name="Poulickova A."/>
        </authorList>
    </citation>
    <scope>NUCLEOTIDE SEQUENCE</scope>
    <source>
        <strain evidence="2">Rupite</strain>
    </source>
</reference>
<feature type="domain" description="Thioredoxin" evidence="1">
    <location>
        <begin position="9"/>
        <end position="166"/>
    </location>
</feature>
<sequence>MARTPSTMLALETPAPDFSLPDVVTGKTISLTSFADKPALLVMFICEHCPYVKHVQEELARLGKDYKDRGVGIVAISANDAEKYPDDRPENLKKMAETLGFTFPFCYDETQEVAKAYTAACTPDFFLFNAERKLVYRGQLDDSRPSLTDIPVTGKDLRAALDNLLAGKPIDPDQKPSLGCNIKWKPGNEPTYFG</sequence>
<gene>
    <name evidence="2" type="ORF">JX360_06610</name>
</gene>
<dbReference type="PANTHER" id="PTHR43640:SF1">
    <property type="entry name" value="THIOREDOXIN-DEPENDENT PEROXIREDOXIN"/>
    <property type="match status" value="1"/>
</dbReference>
<dbReference type="InterPro" id="IPR036249">
    <property type="entry name" value="Thioredoxin-like_sf"/>
</dbReference>
<dbReference type="Gene3D" id="3.40.30.10">
    <property type="entry name" value="Glutaredoxin"/>
    <property type="match status" value="1"/>
</dbReference>
<dbReference type="PANTHER" id="PTHR43640">
    <property type="entry name" value="OS07G0260300 PROTEIN"/>
    <property type="match status" value="1"/>
</dbReference>
<dbReference type="InterPro" id="IPR000866">
    <property type="entry name" value="AhpC/TSA"/>
</dbReference>
<accession>A0ABT0C9W6</accession>
<dbReference type="InterPro" id="IPR047262">
    <property type="entry name" value="PRX-like1"/>
</dbReference>
<dbReference type="Proteomes" id="UP000830835">
    <property type="component" value="Unassembled WGS sequence"/>
</dbReference>
<dbReference type="InterPro" id="IPR013766">
    <property type="entry name" value="Thioredoxin_domain"/>
</dbReference>
<protein>
    <submittedName>
        <fullName evidence="2">Thioredoxin family protein</fullName>
    </submittedName>
</protein>
<evidence type="ECO:0000313" key="2">
    <source>
        <dbReference type="EMBL" id="MCJ2542578.1"/>
    </source>
</evidence>
<evidence type="ECO:0000259" key="1">
    <source>
        <dbReference type="PROSITE" id="PS51352"/>
    </source>
</evidence>
<keyword evidence="3" id="KW-1185">Reference proteome</keyword>
<evidence type="ECO:0000313" key="3">
    <source>
        <dbReference type="Proteomes" id="UP000830835"/>
    </source>
</evidence>
<dbReference type="Pfam" id="PF00578">
    <property type="entry name" value="AhpC-TSA"/>
    <property type="match status" value="1"/>
</dbReference>